<keyword evidence="4" id="KW-1185">Reference proteome</keyword>
<dbReference type="Pfam" id="PF07880">
    <property type="entry name" value="T4_gp9_10_N"/>
    <property type="match status" value="1"/>
</dbReference>
<dbReference type="SUPFAM" id="SSF50017">
    <property type="entry name" value="gp9"/>
    <property type="match status" value="1"/>
</dbReference>
<dbReference type="EMBL" id="MF479730">
    <property type="protein sequence ID" value="ASU00773.1"/>
    <property type="molecule type" value="Genomic_DNA"/>
</dbReference>
<name>A0A223LFI8_9CAUD</name>
<dbReference type="InterPro" id="IPR056391">
    <property type="entry name" value="Baseplate_gp9_C"/>
</dbReference>
<dbReference type="GO" id="GO:0019076">
    <property type="term" value="P:viral release from host cell"/>
    <property type="evidence" value="ECO:0007669"/>
    <property type="project" value="InterPro"/>
</dbReference>
<dbReference type="Gene3D" id="2.60.120.640">
    <property type="entry name" value="gp9"/>
    <property type="match status" value="1"/>
</dbReference>
<dbReference type="InterPro" id="IPR027411">
    <property type="entry name" value="Gp9/Gp10_mid_dom_sf"/>
</dbReference>
<proteinExistence type="predicted"/>
<dbReference type="GeneID" id="40089594"/>
<evidence type="ECO:0000313" key="3">
    <source>
        <dbReference type="EMBL" id="ASU00773.1"/>
    </source>
</evidence>
<evidence type="ECO:0000259" key="2">
    <source>
        <dbReference type="Pfam" id="PF23618"/>
    </source>
</evidence>
<reference evidence="3 4" key="1">
    <citation type="submission" date="2017-07" db="EMBL/GenBank/DDBJ databases">
        <title>In vitro design and evaluation of phage cocktails against multidrug-resistant Aeromonas salmonicida.</title>
        <authorList>
            <person name="Chen L."/>
            <person name="Yuan S."/>
            <person name="Ma Y."/>
        </authorList>
    </citation>
    <scope>NUCLEOTIDE SEQUENCE [LARGE SCALE GENOMIC DNA]</scope>
</reference>
<dbReference type="InterPro" id="IPR036240">
    <property type="entry name" value="Gp9-like_sf"/>
</dbReference>
<feature type="domain" description="Baseplate structural protein Gp9/Gp10 N-terminal" evidence="1">
    <location>
        <begin position="6"/>
        <end position="169"/>
    </location>
</feature>
<sequence>MLQSTKKRIDVGVIGNPSTGDILYDGGVKLNQIIDALYNTFGDYRLYSSASEGADSQILYATGYYQKLSRQYYAGNALDIGSMHDADTSGGALTMTLPNAKFGEGCIFINSNGSISPSNPLIIRPQAGESILGTSGSLIITSPYARVFVWCTKNEGSEKYWEYGITPMFGNSIMPVEKTILATTSATNIRIAGKNEYSAIKLMVAARNVAGTVFKNSEYLISVDTVTNAVLNTEYAVLKNTSNELYTIRFFIGAGDNVYAEVKSLSGQIRFSIKAIDTINIGATS</sequence>
<dbReference type="InterPro" id="IPR027412">
    <property type="entry name" value="Gp9_C_dom_sf"/>
</dbReference>
<dbReference type="KEGG" id="vg:40089594"/>
<protein>
    <submittedName>
        <fullName evidence="3">Baseplate wedge tail fiber connector</fullName>
    </submittedName>
</protein>
<accession>A0A223LFI8</accession>
<dbReference type="Gene3D" id="1.20.5.960">
    <property type="entry name" value="Bacteriophage t4 gene product 9 (gp9)"/>
    <property type="match status" value="1"/>
</dbReference>
<evidence type="ECO:0000313" key="4">
    <source>
        <dbReference type="Proteomes" id="UP000221110"/>
    </source>
</evidence>
<feature type="domain" description="Baseplate protein gp9-like C-terminal" evidence="2">
    <location>
        <begin position="171"/>
        <end position="255"/>
    </location>
</feature>
<evidence type="ECO:0000259" key="1">
    <source>
        <dbReference type="Pfam" id="PF07880"/>
    </source>
</evidence>
<dbReference type="InterPro" id="IPR008987">
    <property type="entry name" value="Baseplate_struct_prot_Gp9/10_N"/>
</dbReference>
<dbReference type="Gene3D" id="2.60.40.1680">
    <property type="entry name" value="4-oxalocrotonate tautomerase-like"/>
    <property type="match status" value="1"/>
</dbReference>
<dbReference type="Proteomes" id="UP000221110">
    <property type="component" value="Segment"/>
</dbReference>
<organism evidence="3 4">
    <name type="scientific">Aeromonas phage AS-gz</name>
    <dbReference type="NCBI Taxonomy" id="2026082"/>
    <lineage>
        <taxon>Viruses</taxon>
        <taxon>Duplodnaviria</taxon>
        <taxon>Heunggongvirae</taxon>
        <taxon>Uroviricota</taxon>
        <taxon>Caudoviricetes</taxon>
        <taxon>Pantevenvirales</taxon>
        <taxon>Straboviridae</taxon>
        <taxon>Tulanevirus</taxon>
        <taxon>Tulanevirus asgz</taxon>
    </lineage>
</organism>
<dbReference type="SMR" id="A0A223LFI8"/>
<dbReference type="Pfam" id="PF23618">
    <property type="entry name" value="T4_gp9_10_C"/>
    <property type="match status" value="1"/>
</dbReference>
<dbReference type="RefSeq" id="YP_009613224.1">
    <property type="nucleotide sequence ID" value="NC_042019.1"/>
</dbReference>